<evidence type="ECO:0000313" key="3">
    <source>
        <dbReference type="Proteomes" id="UP001321760"/>
    </source>
</evidence>
<dbReference type="Proteomes" id="UP001321760">
    <property type="component" value="Unassembled WGS sequence"/>
</dbReference>
<dbReference type="AlphaFoldDB" id="A0AAV9G8P4"/>
<accession>A0AAV9G8P4</accession>
<feature type="chain" id="PRO_5043832783" description="Ecp2 effector protein domain-containing protein" evidence="1">
    <location>
        <begin position="19"/>
        <end position="197"/>
    </location>
</feature>
<evidence type="ECO:0000256" key="1">
    <source>
        <dbReference type="SAM" id="SignalP"/>
    </source>
</evidence>
<keyword evidence="1" id="KW-0732">Signal</keyword>
<comment type="caution">
    <text evidence="2">The sequence shown here is derived from an EMBL/GenBank/DDBJ whole genome shotgun (WGS) entry which is preliminary data.</text>
</comment>
<organism evidence="2 3">
    <name type="scientific">Podospora aff. communis PSN243</name>
    <dbReference type="NCBI Taxonomy" id="3040156"/>
    <lineage>
        <taxon>Eukaryota</taxon>
        <taxon>Fungi</taxon>
        <taxon>Dikarya</taxon>
        <taxon>Ascomycota</taxon>
        <taxon>Pezizomycotina</taxon>
        <taxon>Sordariomycetes</taxon>
        <taxon>Sordariomycetidae</taxon>
        <taxon>Sordariales</taxon>
        <taxon>Podosporaceae</taxon>
        <taxon>Podospora</taxon>
    </lineage>
</organism>
<sequence length="197" mass="21196">MFLHHIALGLSIVTATLASPLAEPPYIRPQYTADDIQFTPGPGLPSLESLNLTALDLANAAFDQIEAETSTTPSNPLTRRAAECLVGDPRTVYRASALGCANYLDALGNTPCQLYPEGNKWGSVFCQMTIGGDYPFNLAVIVGTSNINTQSYCRHVAHAVRVAEDQCKIGVLRMHVGYENAYGNGHLGVWTMKLPGT</sequence>
<protein>
    <recommendedName>
        <fullName evidence="4">Ecp2 effector protein domain-containing protein</fullName>
    </recommendedName>
</protein>
<evidence type="ECO:0000313" key="2">
    <source>
        <dbReference type="EMBL" id="KAK4444803.1"/>
    </source>
</evidence>
<reference evidence="2" key="2">
    <citation type="submission" date="2023-05" db="EMBL/GenBank/DDBJ databases">
        <authorList>
            <consortium name="Lawrence Berkeley National Laboratory"/>
            <person name="Steindorff A."/>
            <person name="Hensen N."/>
            <person name="Bonometti L."/>
            <person name="Westerberg I."/>
            <person name="Brannstrom I.O."/>
            <person name="Guillou S."/>
            <person name="Cros-Aarteil S."/>
            <person name="Calhoun S."/>
            <person name="Haridas S."/>
            <person name="Kuo A."/>
            <person name="Mondo S."/>
            <person name="Pangilinan J."/>
            <person name="Riley R."/>
            <person name="Labutti K."/>
            <person name="Andreopoulos B."/>
            <person name="Lipzen A."/>
            <person name="Chen C."/>
            <person name="Yanf M."/>
            <person name="Daum C."/>
            <person name="Ng V."/>
            <person name="Clum A."/>
            <person name="Ohm R."/>
            <person name="Martin F."/>
            <person name="Silar P."/>
            <person name="Natvig D."/>
            <person name="Lalanne C."/>
            <person name="Gautier V."/>
            <person name="Ament-Velasquez S.L."/>
            <person name="Kruys A."/>
            <person name="Hutchinson M.I."/>
            <person name="Powell A.J."/>
            <person name="Barry K."/>
            <person name="Miller A.N."/>
            <person name="Grigoriev I.V."/>
            <person name="Debuchy R."/>
            <person name="Gladieux P."/>
            <person name="Thoren M.H."/>
            <person name="Johannesson H."/>
        </authorList>
    </citation>
    <scope>NUCLEOTIDE SEQUENCE</scope>
    <source>
        <strain evidence="2">PSN243</strain>
    </source>
</reference>
<proteinExistence type="predicted"/>
<dbReference type="EMBL" id="MU865972">
    <property type="protein sequence ID" value="KAK4444803.1"/>
    <property type="molecule type" value="Genomic_DNA"/>
</dbReference>
<keyword evidence="3" id="KW-1185">Reference proteome</keyword>
<name>A0AAV9G8P4_9PEZI</name>
<reference evidence="2" key="1">
    <citation type="journal article" date="2023" name="Mol. Phylogenet. Evol.">
        <title>Genome-scale phylogeny and comparative genomics of the fungal order Sordariales.</title>
        <authorList>
            <person name="Hensen N."/>
            <person name="Bonometti L."/>
            <person name="Westerberg I."/>
            <person name="Brannstrom I.O."/>
            <person name="Guillou S."/>
            <person name="Cros-Aarteil S."/>
            <person name="Calhoun S."/>
            <person name="Haridas S."/>
            <person name="Kuo A."/>
            <person name="Mondo S."/>
            <person name="Pangilinan J."/>
            <person name="Riley R."/>
            <person name="LaButti K."/>
            <person name="Andreopoulos B."/>
            <person name="Lipzen A."/>
            <person name="Chen C."/>
            <person name="Yan M."/>
            <person name="Daum C."/>
            <person name="Ng V."/>
            <person name="Clum A."/>
            <person name="Steindorff A."/>
            <person name="Ohm R.A."/>
            <person name="Martin F."/>
            <person name="Silar P."/>
            <person name="Natvig D.O."/>
            <person name="Lalanne C."/>
            <person name="Gautier V."/>
            <person name="Ament-Velasquez S.L."/>
            <person name="Kruys A."/>
            <person name="Hutchinson M.I."/>
            <person name="Powell A.J."/>
            <person name="Barry K."/>
            <person name="Miller A.N."/>
            <person name="Grigoriev I.V."/>
            <person name="Debuchy R."/>
            <person name="Gladieux P."/>
            <person name="Hiltunen Thoren M."/>
            <person name="Johannesson H."/>
        </authorList>
    </citation>
    <scope>NUCLEOTIDE SEQUENCE</scope>
    <source>
        <strain evidence="2">PSN243</strain>
    </source>
</reference>
<gene>
    <name evidence="2" type="ORF">QBC34DRAFT_473971</name>
</gene>
<feature type="signal peptide" evidence="1">
    <location>
        <begin position="1"/>
        <end position="18"/>
    </location>
</feature>
<evidence type="ECO:0008006" key="4">
    <source>
        <dbReference type="Google" id="ProtNLM"/>
    </source>
</evidence>